<dbReference type="AlphaFoldDB" id="A0A2I0A7H4"/>
<dbReference type="InterPro" id="IPR036388">
    <property type="entry name" value="WH-like_DNA-bd_sf"/>
</dbReference>
<evidence type="ECO:0000256" key="2">
    <source>
        <dbReference type="ARBA" id="ARBA00010940"/>
    </source>
</evidence>
<evidence type="ECO:0000256" key="9">
    <source>
        <dbReference type="RuleBase" id="RU003796"/>
    </source>
</evidence>
<evidence type="ECO:0000256" key="10">
    <source>
        <dbReference type="SAM" id="MobiDB-lite"/>
    </source>
</evidence>
<reference evidence="12 13" key="1">
    <citation type="journal article" date="2017" name="Nature">
        <title>The Apostasia genome and the evolution of orchids.</title>
        <authorList>
            <person name="Zhang G.Q."/>
            <person name="Liu K.W."/>
            <person name="Li Z."/>
            <person name="Lohaus R."/>
            <person name="Hsiao Y.Y."/>
            <person name="Niu S.C."/>
            <person name="Wang J.Y."/>
            <person name="Lin Y.C."/>
            <person name="Xu Q."/>
            <person name="Chen L.J."/>
            <person name="Yoshida K."/>
            <person name="Fujiwara S."/>
            <person name="Wang Z.W."/>
            <person name="Zhang Y.Q."/>
            <person name="Mitsuda N."/>
            <person name="Wang M."/>
            <person name="Liu G.H."/>
            <person name="Pecoraro L."/>
            <person name="Huang H.X."/>
            <person name="Xiao X.J."/>
            <person name="Lin M."/>
            <person name="Wu X.Y."/>
            <person name="Wu W.L."/>
            <person name="Chen Y.Y."/>
            <person name="Chang S.B."/>
            <person name="Sakamoto S."/>
            <person name="Ohme-Takagi M."/>
            <person name="Yagi M."/>
            <person name="Zeng S.J."/>
            <person name="Shen C.Y."/>
            <person name="Yeh C.M."/>
            <person name="Luo Y.B."/>
            <person name="Tsai W.C."/>
            <person name="Van de Peer Y."/>
            <person name="Liu Z.J."/>
        </authorList>
    </citation>
    <scope>NUCLEOTIDE SEQUENCE [LARGE SCALE GENOMIC DNA]</scope>
    <source>
        <strain evidence="13">cv. Shenzhen</strain>
        <tissue evidence="12">Stem</tissue>
    </source>
</reference>
<dbReference type="InterPro" id="IPR003316">
    <property type="entry name" value="E2F_WHTH_DNA-bd_dom"/>
</dbReference>
<accession>A0A2I0A7H4</accession>
<organism evidence="12 13">
    <name type="scientific">Apostasia shenzhenica</name>
    <dbReference type="NCBI Taxonomy" id="1088818"/>
    <lineage>
        <taxon>Eukaryota</taxon>
        <taxon>Viridiplantae</taxon>
        <taxon>Streptophyta</taxon>
        <taxon>Embryophyta</taxon>
        <taxon>Tracheophyta</taxon>
        <taxon>Spermatophyta</taxon>
        <taxon>Magnoliopsida</taxon>
        <taxon>Liliopsida</taxon>
        <taxon>Asparagales</taxon>
        <taxon>Orchidaceae</taxon>
        <taxon>Apostasioideae</taxon>
        <taxon>Apostasia</taxon>
    </lineage>
</organism>
<dbReference type="Pfam" id="PF02319">
    <property type="entry name" value="WHD_E2F_TDP"/>
    <property type="match status" value="2"/>
</dbReference>
<comment type="subcellular location">
    <subcellularLocation>
        <location evidence="1 9">Nucleus</location>
    </subcellularLocation>
</comment>
<keyword evidence="3" id="KW-0678">Repressor</keyword>
<dbReference type="GO" id="GO:0000981">
    <property type="term" value="F:DNA-binding transcription factor activity, RNA polymerase II-specific"/>
    <property type="evidence" value="ECO:0007669"/>
    <property type="project" value="TreeGrafter"/>
</dbReference>
<proteinExistence type="inferred from homology"/>
<feature type="domain" description="E2F/DP family winged-helix DNA-binding" evidence="11">
    <location>
        <begin position="148"/>
        <end position="228"/>
    </location>
</feature>
<evidence type="ECO:0000256" key="6">
    <source>
        <dbReference type="ARBA" id="ARBA00023163"/>
    </source>
</evidence>
<keyword evidence="4 9" id="KW-0805">Transcription regulation</keyword>
<dbReference type="Proteomes" id="UP000236161">
    <property type="component" value="Unassembled WGS sequence"/>
</dbReference>
<evidence type="ECO:0000256" key="7">
    <source>
        <dbReference type="ARBA" id="ARBA00023242"/>
    </source>
</evidence>
<evidence type="ECO:0000313" key="12">
    <source>
        <dbReference type="EMBL" id="PKA51484.1"/>
    </source>
</evidence>
<dbReference type="PANTHER" id="PTHR12081">
    <property type="entry name" value="TRANSCRIPTION FACTOR E2F"/>
    <property type="match status" value="1"/>
</dbReference>
<keyword evidence="8" id="KW-0131">Cell cycle</keyword>
<evidence type="ECO:0000256" key="8">
    <source>
        <dbReference type="ARBA" id="ARBA00023306"/>
    </source>
</evidence>
<feature type="domain" description="E2F/DP family winged-helix DNA-binding" evidence="11">
    <location>
        <begin position="16"/>
        <end position="81"/>
    </location>
</feature>
<evidence type="ECO:0000259" key="11">
    <source>
        <dbReference type="SMART" id="SM01372"/>
    </source>
</evidence>
<dbReference type="SUPFAM" id="SSF46785">
    <property type="entry name" value="Winged helix' DNA-binding domain"/>
    <property type="match status" value="2"/>
</dbReference>
<keyword evidence="5 9" id="KW-0238">DNA-binding</keyword>
<dbReference type="EMBL" id="KZ452013">
    <property type="protein sequence ID" value="PKA51484.1"/>
    <property type="molecule type" value="Genomic_DNA"/>
</dbReference>
<protein>
    <submittedName>
        <fullName evidence="12">E2F transcription factor-like E2FE</fullName>
    </submittedName>
</protein>
<keyword evidence="7 9" id="KW-0539">Nucleus</keyword>
<name>A0A2I0A7H4_9ASPA</name>
<feature type="region of interest" description="Disordered" evidence="10">
    <location>
        <begin position="100"/>
        <end position="134"/>
    </location>
</feature>
<evidence type="ECO:0000256" key="4">
    <source>
        <dbReference type="ARBA" id="ARBA00023015"/>
    </source>
</evidence>
<feature type="compositionally biased region" description="Acidic residues" evidence="10">
    <location>
        <begin position="114"/>
        <end position="129"/>
    </location>
</feature>
<keyword evidence="13" id="KW-1185">Reference proteome</keyword>
<evidence type="ECO:0000256" key="3">
    <source>
        <dbReference type="ARBA" id="ARBA00022491"/>
    </source>
</evidence>
<dbReference type="FunFam" id="1.10.10.10:FF:000295">
    <property type="entry name" value="E2F transcription factor-like E2FE"/>
    <property type="match status" value="1"/>
</dbReference>
<keyword evidence="6 9" id="KW-0804">Transcription</keyword>
<dbReference type="GO" id="GO:0000978">
    <property type="term" value="F:RNA polymerase II cis-regulatory region sequence-specific DNA binding"/>
    <property type="evidence" value="ECO:0007669"/>
    <property type="project" value="InterPro"/>
</dbReference>
<evidence type="ECO:0000313" key="13">
    <source>
        <dbReference type="Proteomes" id="UP000236161"/>
    </source>
</evidence>
<sequence>MAEKGESSGRHYSYSRKQKSLGLLCSNFVALYNREDVETVGLDDAAVKLGVERRRIYDIVNVMESVGVLTRKAKNRYLWIGFKGIPAALEQLKEEALKELNGLSSEPSAARASDDEDGDKSLDQNEDDGEGRSCANDIAAKSRTVLDRKEKSLGQLTQNFVKLLLTSNAETVSLDEAARLLLGDGQDPSHMRTKVRRLYDIANVLSSLNLIEKTYQCETRKPAFRWLGTKGKHDTSVTVALPPAAQQLGKRMFGTELTNLDIKRSRTVPSVDKKPFKTELPNAVLKECNLAAQRQLQGSKPFVFGPFSPNPPNEEASQKKIKEAQDFESFASSLSPTYHSQALHDLFTHYMDAYNSWFAQIAGSSNIQPSSKKSFPSRHS</sequence>
<dbReference type="OrthoDB" id="5318at2759"/>
<dbReference type="GO" id="GO:0090575">
    <property type="term" value="C:RNA polymerase II transcription regulator complex"/>
    <property type="evidence" value="ECO:0007669"/>
    <property type="project" value="TreeGrafter"/>
</dbReference>
<dbReference type="STRING" id="1088818.A0A2I0A7H4"/>
<gene>
    <name evidence="12" type="primary">E2FE</name>
    <name evidence="12" type="ORF">AXF42_Ash002849</name>
</gene>
<evidence type="ECO:0000256" key="5">
    <source>
        <dbReference type="ARBA" id="ARBA00023125"/>
    </source>
</evidence>
<dbReference type="FunFam" id="1.10.10.10:FF:000073">
    <property type="entry name" value="E2F transcription factor 8"/>
    <property type="match status" value="1"/>
</dbReference>
<dbReference type="SMART" id="SM01372">
    <property type="entry name" value="E2F_TDP"/>
    <property type="match status" value="2"/>
</dbReference>
<evidence type="ECO:0000256" key="1">
    <source>
        <dbReference type="ARBA" id="ARBA00004123"/>
    </source>
</evidence>
<comment type="similarity">
    <text evidence="2 9">Belongs to the E2F/DP family.</text>
</comment>
<dbReference type="InterPro" id="IPR036390">
    <property type="entry name" value="WH_DNA-bd_sf"/>
</dbReference>
<dbReference type="Gene3D" id="1.10.10.10">
    <property type="entry name" value="Winged helix-like DNA-binding domain superfamily/Winged helix DNA-binding domain"/>
    <property type="match status" value="2"/>
</dbReference>
<dbReference type="InterPro" id="IPR015633">
    <property type="entry name" value="E2F"/>
</dbReference>
<dbReference type="PANTHER" id="PTHR12081:SF7">
    <property type="entry name" value="TRANSCRIPTION FACTOR EFL-3"/>
    <property type="match status" value="1"/>
</dbReference>